<dbReference type="EMBL" id="AGUF01000086">
    <property type="protein sequence ID" value="EHK63209.1"/>
    <property type="molecule type" value="Genomic_DNA"/>
</dbReference>
<dbReference type="SUPFAM" id="SSF50978">
    <property type="entry name" value="WD40 repeat-like"/>
    <property type="match status" value="1"/>
</dbReference>
<feature type="domain" description="Teneurin-like YD-shell" evidence="3">
    <location>
        <begin position="790"/>
        <end position="1047"/>
    </location>
</feature>
<reference evidence="4 5" key="1">
    <citation type="journal article" date="2012" name="J. Bacteriol.">
        <title>Genome sequence of the highly efficient arsenite-oxidizing bacterium Achromobacter arsenitoxydans SY8.</title>
        <authorList>
            <person name="Li X."/>
            <person name="Hu Y."/>
            <person name="Gong J."/>
            <person name="Lin Y."/>
            <person name="Johnstone L."/>
            <person name="Rensing C."/>
            <person name="Wang G."/>
        </authorList>
    </citation>
    <scope>NUCLEOTIDE SEQUENCE [LARGE SCALE GENOMIC DNA]</scope>
    <source>
        <strain evidence="4 5">SY8</strain>
    </source>
</reference>
<dbReference type="Pfam" id="PF20148">
    <property type="entry name" value="DUF6531"/>
    <property type="match status" value="1"/>
</dbReference>
<dbReference type="InterPro" id="IPR036322">
    <property type="entry name" value="WD40_repeat_dom_sf"/>
</dbReference>
<evidence type="ECO:0000313" key="5">
    <source>
        <dbReference type="Proteomes" id="UP000003113"/>
    </source>
</evidence>
<dbReference type="InterPro" id="IPR022385">
    <property type="entry name" value="Rhs_assc_core"/>
</dbReference>
<dbReference type="RefSeq" id="WP_008168117.1">
    <property type="nucleotide sequence ID" value="NZ_AGUF01000086.1"/>
</dbReference>
<dbReference type="InterPro" id="IPR045351">
    <property type="entry name" value="DUF6531"/>
</dbReference>
<dbReference type="InterPro" id="IPR006530">
    <property type="entry name" value="YD"/>
</dbReference>
<keyword evidence="1" id="KW-0677">Repeat</keyword>
<dbReference type="STRING" id="477184.KYC_26362"/>
<dbReference type="AlphaFoldDB" id="H0FEQ8"/>
<dbReference type="Gene3D" id="2.180.10.10">
    <property type="entry name" value="RHS repeat-associated core"/>
    <property type="match status" value="2"/>
</dbReference>
<feature type="domain" description="DUF6531" evidence="2">
    <location>
        <begin position="72"/>
        <end position="126"/>
    </location>
</feature>
<dbReference type="NCBIfam" id="TIGR01643">
    <property type="entry name" value="YD_repeat_2x"/>
    <property type="match status" value="3"/>
</dbReference>
<evidence type="ECO:0000259" key="3">
    <source>
        <dbReference type="Pfam" id="PF25023"/>
    </source>
</evidence>
<protein>
    <submittedName>
        <fullName evidence="4">Rhs1 protein</fullName>
    </submittedName>
</protein>
<evidence type="ECO:0000256" key="1">
    <source>
        <dbReference type="ARBA" id="ARBA00022737"/>
    </source>
</evidence>
<dbReference type="InterPro" id="IPR056823">
    <property type="entry name" value="TEN-like_YD-shell"/>
</dbReference>
<name>H0FEQ8_9BURK</name>
<dbReference type="InterPro" id="IPR050708">
    <property type="entry name" value="T6SS_VgrG/RHS"/>
</dbReference>
<proteinExistence type="predicted"/>
<evidence type="ECO:0000313" key="4">
    <source>
        <dbReference type="EMBL" id="EHK63209.1"/>
    </source>
</evidence>
<dbReference type="Proteomes" id="UP000003113">
    <property type="component" value="Unassembled WGS sequence"/>
</dbReference>
<dbReference type="PATRIC" id="fig|477184.5.peg.5172"/>
<dbReference type="Pfam" id="PF25023">
    <property type="entry name" value="TEN_YD-shell"/>
    <property type="match status" value="1"/>
</dbReference>
<dbReference type="PANTHER" id="PTHR32305:SF15">
    <property type="entry name" value="PROTEIN RHSA-RELATED"/>
    <property type="match status" value="1"/>
</dbReference>
<dbReference type="OrthoDB" id="5445630at2"/>
<comment type="caution">
    <text evidence="4">The sequence shown here is derived from an EMBL/GenBank/DDBJ whole genome shotgun (WGS) entry which is preliminary data.</text>
</comment>
<organism evidence="4 5">
    <name type="scientific">Achromobacter arsenitoxydans SY8</name>
    <dbReference type="NCBI Taxonomy" id="477184"/>
    <lineage>
        <taxon>Bacteria</taxon>
        <taxon>Pseudomonadati</taxon>
        <taxon>Pseudomonadota</taxon>
        <taxon>Betaproteobacteria</taxon>
        <taxon>Burkholderiales</taxon>
        <taxon>Alcaligenaceae</taxon>
        <taxon>Achromobacter</taxon>
    </lineage>
</organism>
<keyword evidence="5" id="KW-1185">Reference proteome</keyword>
<sequence>MTALSGLAGLLTSFPGERVELPAQERSHGWWLRSEYGVLWRRLPAAALAGWGPGGVNVNGGHLARGAARHRDALPAGPRRPALARRYDSRIGQAGMFGLGWRTRWDVSLLVQGSVLAYRDEWGRTLRVPRPEPGHQVILASESLTFACLDDGRYVVADLQPAYRYFTSPDAEGVAALAAVEFLDGYRIEVRRDEQGRIAALLDAAGTGLWFTLDALGCVTSAARSLDGDPCAMFAYGADGKLASVDSGRGRGLRRYGYQDGLLSEMAEDAGTWSIRWRDDGTGMQVAGLRAPGDQMWLIHRDPSGNCVRIVCADGSESRWQFDDQGRTSEYQDADGGVYRIAYDSQSRPVAVDAPAGRCAFDYDDFGRVVEESGPAGFLRRVSYSYATRMPMMLTRDGGRDWFWLRDERLRPARRRSPDGGVAHIDYAGDSERCVRTVPGGEARYAYDAIGRLVRRELPDGRVERYAWSAAGLLRARGGQDDVAEYREYDDAGKLRVRQGEGARARLAVYSPQGKLLSLANAAGHARHWRYDTQGRLELQVDEEGVITRYARNSTDGELIVQGPGGGTQRWVKDAARRAVARRDADGVVTEQCLDVSGRVARIHETAGSATLETLIGYDARGRVASRERDGLRCEFEHDAEDRLVAVRPAAVDDGLAAEPLVFEYGAGGLAVRETSAQGTLTLTRDGLGHQVALELPCGLALLTARDAAQGLIQLSYVDGGPPMTILTIRQDSAGREHARLAGNLLRGIERDEARGVRIERVRLGENGEEVLALARRTRRDAADRLVEVEDASGRTLHDYDRRGRLVRSIGEAYAVYTTWDAGGNIIALDGAGWAPPRLTPDHRVTHVGPMTLAYDGWGRVLRREGPLIRTELTWDAAGRLACVQLRGRVISYVYDAAGRLVGRRVGNQGQEMSHTFLWDGLRLIQEVTPNWRATYVYEPAPLGQQSYAPAARLVQRRANSKMPWSAPEVQYLFLDAAGRVHAVVDGEGRRCAQGGVRPWGEPPGESGADGVPPPGFAGQWSDPDTMLCWNGVRFYDPLTGRYMSPDRDAPAGVSPYRYVCAPVSQANPAGRAVGAAGVGARTGVICPWPAPADWAGVRFPALSDPDA</sequence>
<gene>
    <name evidence="4" type="ORF">KYC_26362</name>
</gene>
<dbReference type="PANTHER" id="PTHR32305">
    <property type="match status" value="1"/>
</dbReference>
<dbReference type="NCBIfam" id="TIGR03696">
    <property type="entry name" value="Rhs_assc_core"/>
    <property type="match status" value="1"/>
</dbReference>
<dbReference type="eggNOG" id="COG3209">
    <property type="taxonomic scope" value="Bacteria"/>
</dbReference>
<evidence type="ECO:0000259" key="2">
    <source>
        <dbReference type="Pfam" id="PF20148"/>
    </source>
</evidence>
<accession>H0FEQ8</accession>